<dbReference type="AlphaFoldDB" id="A0A6V8PI13"/>
<evidence type="ECO:0000313" key="2">
    <source>
        <dbReference type="Proteomes" id="UP000568877"/>
    </source>
</evidence>
<dbReference type="Proteomes" id="UP000568877">
    <property type="component" value="Unassembled WGS sequence"/>
</dbReference>
<proteinExistence type="predicted"/>
<evidence type="ECO:0000313" key="1">
    <source>
        <dbReference type="EMBL" id="GFP31878.1"/>
    </source>
</evidence>
<gene>
    <name evidence="1" type="ORF">HKBW3S42_00184</name>
</gene>
<accession>A0A6V8PI13</accession>
<protein>
    <submittedName>
        <fullName evidence="1">Uncharacterized protein</fullName>
    </submittedName>
</protein>
<organism evidence="1 2">
    <name type="scientific">Candidatus Hakubella thermalkaliphila</name>
    <dbReference type="NCBI Taxonomy" id="2754717"/>
    <lineage>
        <taxon>Bacteria</taxon>
        <taxon>Bacillati</taxon>
        <taxon>Actinomycetota</taxon>
        <taxon>Actinomycetota incertae sedis</taxon>
        <taxon>Candidatus Hakubellales</taxon>
        <taxon>Candidatus Hakubellaceae</taxon>
        <taxon>Candidatus Hakubella</taxon>
    </lineage>
</organism>
<reference evidence="1 2" key="1">
    <citation type="journal article" date="2020" name="Front. Microbiol.">
        <title>Single-cell genomics of novel Actinobacteria with the Wood-Ljungdahl pathway discovered in a serpentinizing system.</title>
        <authorList>
            <person name="Merino N."/>
            <person name="Kawai M."/>
            <person name="Boyd E.S."/>
            <person name="Colman D.R."/>
            <person name="McGlynn S.E."/>
            <person name="Nealson K.H."/>
            <person name="Kurokawa K."/>
            <person name="Hongoh Y."/>
        </authorList>
    </citation>
    <scope>NUCLEOTIDE SEQUENCE [LARGE SCALE GENOMIC DNA]</scope>
    <source>
        <strain evidence="1 2">S42</strain>
    </source>
</reference>
<comment type="caution">
    <text evidence="1">The sequence shown here is derived from an EMBL/GenBank/DDBJ whole genome shotgun (WGS) entry which is preliminary data.</text>
</comment>
<dbReference type="EMBL" id="BLSA01000012">
    <property type="protein sequence ID" value="GFP31878.1"/>
    <property type="molecule type" value="Genomic_DNA"/>
</dbReference>
<name>A0A6V8PI13_9ACTN</name>
<sequence length="173" mass="19745">MEKQKRPVRIKPTCEYPCQWDDLIAPGKKVIATIYTFEEGKKDNLKPGITKGKDGIYDIVVHSKEINNEVVRNALQDLGKVTGDKYVFVSPPSLEDKIIAYAERLMKPLRKYGTPEEGYDFSTAKTTKQKTEVIGIWIGEILYEALTYKDVEAVKSLTETIRTEIEEIVNERT</sequence>